<dbReference type="Proteomes" id="UP000183529">
    <property type="component" value="Unassembled WGS sequence"/>
</dbReference>
<accession>A0AAQ1GL28</accession>
<organism evidence="3 4">
    <name type="scientific">Paraburkholderia tropica</name>
    <dbReference type="NCBI Taxonomy" id="92647"/>
    <lineage>
        <taxon>Bacteria</taxon>
        <taxon>Pseudomonadati</taxon>
        <taxon>Pseudomonadota</taxon>
        <taxon>Betaproteobacteria</taxon>
        <taxon>Burkholderiales</taxon>
        <taxon>Burkholderiaceae</taxon>
        <taxon>Paraburkholderia</taxon>
    </lineage>
</organism>
<evidence type="ECO:0000313" key="3">
    <source>
        <dbReference type="EMBL" id="SEK09863.1"/>
    </source>
</evidence>
<feature type="compositionally biased region" description="Low complexity" evidence="1">
    <location>
        <begin position="64"/>
        <end position="101"/>
    </location>
</feature>
<dbReference type="EMBL" id="FNZM01000018">
    <property type="protein sequence ID" value="SEK09863.1"/>
    <property type="molecule type" value="Genomic_DNA"/>
</dbReference>
<name>A0AAQ1GL28_9BURK</name>
<reference evidence="2 5" key="2">
    <citation type="submission" date="2018-05" db="EMBL/GenBank/DDBJ databases">
        <title>Genomic Encyclopedia of Type Strains, Phase IV (KMG-V): Genome sequencing to study the core and pangenomes of soil and plant-associated prokaryotes.</title>
        <authorList>
            <person name="Whitman W."/>
        </authorList>
    </citation>
    <scope>NUCLEOTIDE SEQUENCE [LARGE SCALE GENOMIC DNA]</scope>
    <source>
        <strain evidence="2 5">SIr-6563</strain>
    </source>
</reference>
<keyword evidence="5" id="KW-1185">Reference proteome</keyword>
<comment type="caution">
    <text evidence="3">The sequence shown here is derived from an EMBL/GenBank/DDBJ whole genome shotgun (WGS) entry which is preliminary data.</text>
</comment>
<feature type="region of interest" description="Disordered" evidence="1">
    <location>
        <begin position="1"/>
        <end position="119"/>
    </location>
</feature>
<evidence type="ECO:0000256" key="1">
    <source>
        <dbReference type="SAM" id="MobiDB-lite"/>
    </source>
</evidence>
<protein>
    <submittedName>
        <fullName evidence="3">Uncharacterized protein</fullName>
    </submittedName>
</protein>
<dbReference type="Proteomes" id="UP000247515">
    <property type="component" value="Unassembled WGS sequence"/>
</dbReference>
<feature type="compositionally biased region" description="Polar residues" evidence="1">
    <location>
        <begin position="1"/>
        <end position="25"/>
    </location>
</feature>
<evidence type="ECO:0000313" key="4">
    <source>
        <dbReference type="Proteomes" id="UP000183529"/>
    </source>
</evidence>
<proteinExistence type="predicted"/>
<reference evidence="3 4" key="1">
    <citation type="submission" date="2016-10" db="EMBL/GenBank/DDBJ databases">
        <authorList>
            <person name="Varghese N."/>
            <person name="Submissions S."/>
        </authorList>
    </citation>
    <scope>NUCLEOTIDE SEQUENCE [LARGE SCALE GENOMIC DNA]</scope>
    <source>
        <strain evidence="3 4">LMG 22274</strain>
    </source>
</reference>
<evidence type="ECO:0000313" key="5">
    <source>
        <dbReference type="Proteomes" id="UP000247515"/>
    </source>
</evidence>
<evidence type="ECO:0000313" key="2">
    <source>
        <dbReference type="EMBL" id="PXX19335.1"/>
    </source>
</evidence>
<dbReference type="EMBL" id="QJJV01000003">
    <property type="protein sequence ID" value="PXX19335.1"/>
    <property type="molecule type" value="Genomic_DNA"/>
</dbReference>
<sequence length="148" mass="14399">MQVTSSTSSQALAANTRVGATTPKTASDAGLAPEPSTKVTLSDEGLQKSAQALAGSAQSTNSEDAGTQDAGTSGADAADATGSTDSTSSTSATDPADAPSSLKSVTYGVLGLPDPSKPPPTNTAFGVGKCFAAVGTVVSTIMLALKFL</sequence>
<gene>
    <name evidence="2" type="ORF">C7400_103326</name>
    <name evidence="3" type="ORF">SAMN05216550_11880</name>
</gene>
<dbReference type="AlphaFoldDB" id="A0AAQ1GL28"/>